<accession>A0A176YNS2</accession>
<feature type="compositionally biased region" description="Basic and acidic residues" evidence="1">
    <location>
        <begin position="1"/>
        <end position="17"/>
    </location>
</feature>
<dbReference type="EMBL" id="LSEF01000100">
    <property type="protein sequence ID" value="OAF08916.1"/>
    <property type="molecule type" value="Genomic_DNA"/>
</dbReference>
<evidence type="ECO:0000313" key="3">
    <source>
        <dbReference type="Proteomes" id="UP000077173"/>
    </source>
</evidence>
<keyword evidence="3" id="KW-1185">Reference proteome</keyword>
<organism evidence="2 3">
    <name type="scientific">Bradyrhizobium neotropicale</name>
    <dbReference type="NCBI Taxonomy" id="1497615"/>
    <lineage>
        <taxon>Bacteria</taxon>
        <taxon>Pseudomonadati</taxon>
        <taxon>Pseudomonadota</taxon>
        <taxon>Alphaproteobacteria</taxon>
        <taxon>Hyphomicrobiales</taxon>
        <taxon>Nitrobacteraceae</taxon>
        <taxon>Bradyrhizobium</taxon>
    </lineage>
</organism>
<feature type="region of interest" description="Disordered" evidence="1">
    <location>
        <begin position="1"/>
        <end position="22"/>
    </location>
</feature>
<evidence type="ECO:0000313" key="2">
    <source>
        <dbReference type="EMBL" id="OAF08916.1"/>
    </source>
</evidence>
<reference evidence="2 3" key="1">
    <citation type="submission" date="2016-02" db="EMBL/GenBank/DDBJ databases">
        <title>Draft genome sequence of the strain BR 10247T Bradyrhizobium neotropicale isolated from nodules of Centrolobium paraense.</title>
        <authorList>
            <person name="Simoes-Araujo J.L."/>
            <person name="Barauna A.C."/>
            <person name="Silva K."/>
            <person name="Zilli J.E."/>
        </authorList>
    </citation>
    <scope>NUCLEOTIDE SEQUENCE [LARGE SCALE GENOMIC DNA]</scope>
    <source>
        <strain evidence="2 3">BR 10247</strain>
    </source>
</reference>
<evidence type="ECO:0000256" key="1">
    <source>
        <dbReference type="SAM" id="MobiDB-lite"/>
    </source>
</evidence>
<dbReference type="AlphaFoldDB" id="A0A176YNS2"/>
<proteinExistence type="predicted"/>
<comment type="caution">
    <text evidence="2">The sequence shown here is derived from an EMBL/GenBank/DDBJ whole genome shotgun (WGS) entry which is preliminary data.</text>
</comment>
<gene>
    <name evidence="2" type="ORF">AXW67_27170</name>
</gene>
<name>A0A176YNS2_9BRAD</name>
<sequence length="70" mass="7640">MANHTRQAEGAEIDQRPAESAAEYAEGRVLRDHAHVGGRGASAFPRHCERSEAIQVVPAEGFWIASLRSQ</sequence>
<protein>
    <submittedName>
        <fullName evidence="2">Uncharacterized protein</fullName>
    </submittedName>
</protein>
<dbReference type="Proteomes" id="UP000077173">
    <property type="component" value="Unassembled WGS sequence"/>
</dbReference>